<organism evidence="2 3">
    <name type="scientific">Amorphus orientalis</name>
    <dbReference type="NCBI Taxonomy" id="649198"/>
    <lineage>
        <taxon>Bacteria</taxon>
        <taxon>Pseudomonadati</taxon>
        <taxon>Pseudomonadota</taxon>
        <taxon>Alphaproteobacteria</taxon>
        <taxon>Hyphomicrobiales</taxon>
        <taxon>Amorphaceae</taxon>
        <taxon>Amorphus</taxon>
    </lineage>
</organism>
<sequence length="490" mass="53750">MALTDTLREKAIDTIEGDADRTATSPAPQVNLTTPTFSAANQLSASALSSPTTNLTEAPATPLTDFSAFVKSLSPDTSALDQERESLRGDITDTMDTLGTRGARQTEVEEELGLPEDRQRLRELNLQIAQLQGDFNEAIVNEEGVARPQEFITGRQDFLQRKSAVMIGALTSVAQALQGNITLAEQTAERTVEREFSDEEADLQRLQFEYTENKEELEKRDKKAADNLALYIGERARVLAERKDERKQVLALAQEAAINGAPNSVVTRITQAQTSESALSLAGDYIGRLDRMQAEASIANAYDQIRARQEALDAADDKSMEAKELQQKKQEAEVEAALRNIQMVDEVLNHPAFSQSVGPIGSRIVNFQGGALGQAYNYISGGATGFDAAYDQLVNSLTLENLDLMSGVLSETDVKILSGAATKLRKGTSEREFQQELENIKSTFQRAIDKYGLTDEQAKFYFDVSDDEISEVNSIFGIASQSTFNPANFY</sequence>
<feature type="coiled-coil region" evidence="1">
    <location>
        <begin position="308"/>
        <end position="342"/>
    </location>
</feature>
<keyword evidence="1" id="KW-0175">Coiled coil</keyword>
<feature type="coiled-coil region" evidence="1">
    <location>
        <begin position="114"/>
        <end position="141"/>
    </location>
</feature>
<proteinExistence type="predicted"/>
<evidence type="ECO:0000313" key="2">
    <source>
        <dbReference type="EMBL" id="MDQ0316396.1"/>
    </source>
</evidence>
<accession>A0AAE3VQN3</accession>
<keyword evidence="3" id="KW-1185">Reference proteome</keyword>
<reference evidence="2" key="1">
    <citation type="submission" date="2023-07" db="EMBL/GenBank/DDBJ databases">
        <title>Genomic Encyclopedia of Type Strains, Phase IV (KMG-IV): sequencing the most valuable type-strain genomes for metagenomic binning, comparative biology and taxonomic classification.</title>
        <authorList>
            <person name="Goeker M."/>
        </authorList>
    </citation>
    <scope>NUCLEOTIDE SEQUENCE</scope>
    <source>
        <strain evidence="2">DSM 21202</strain>
    </source>
</reference>
<protein>
    <submittedName>
        <fullName evidence="2">Uncharacterized protein</fullName>
    </submittedName>
</protein>
<dbReference type="EMBL" id="JAUSUL010000002">
    <property type="protein sequence ID" value="MDQ0316396.1"/>
    <property type="molecule type" value="Genomic_DNA"/>
</dbReference>
<gene>
    <name evidence="2" type="ORF">J2S73_002853</name>
</gene>
<evidence type="ECO:0000313" key="3">
    <source>
        <dbReference type="Proteomes" id="UP001229244"/>
    </source>
</evidence>
<dbReference type="RefSeq" id="WP_306886216.1">
    <property type="nucleotide sequence ID" value="NZ_JAUSUL010000002.1"/>
</dbReference>
<comment type="caution">
    <text evidence="2">The sequence shown here is derived from an EMBL/GenBank/DDBJ whole genome shotgun (WGS) entry which is preliminary data.</text>
</comment>
<dbReference type="AlphaFoldDB" id="A0AAE3VQN3"/>
<evidence type="ECO:0000256" key="1">
    <source>
        <dbReference type="SAM" id="Coils"/>
    </source>
</evidence>
<name>A0AAE3VQN3_9HYPH</name>
<dbReference type="Proteomes" id="UP001229244">
    <property type="component" value="Unassembled WGS sequence"/>
</dbReference>